<evidence type="ECO:0000256" key="2">
    <source>
        <dbReference type="ARBA" id="ARBA00008772"/>
    </source>
</evidence>
<evidence type="ECO:0000256" key="7">
    <source>
        <dbReference type="ARBA" id="ARBA00048819"/>
    </source>
</evidence>
<comment type="pathway">
    <text evidence="1 8 9">Sulfur metabolism; glutathione biosynthesis; glutathione from L-cysteine and L-glutamate: step 1/2.</text>
</comment>
<comment type="similarity">
    <text evidence="2 8">Belongs to the glutamate--cysteine ligase type 1 family. Type 1 subfamily.</text>
</comment>
<keyword evidence="4 8" id="KW-0317">Glutathione biosynthesis</keyword>
<keyword evidence="3 8" id="KW-0436">Ligase</keyword>
<organism evidence="12">
    <name type="scientific">Pseudomonas nitroreducens</name>
    <dbReference type="NCBI Taxonomy" id="46680"/>
    <lineage>
        <taxon>Bacteria</taxon>
        <taxon>Pseudomonadati</taxon>
        <taxon>Pseudomonadota</taxon>
        <taxon>Gammaproteobacteria</taxon>
        <taxon>Pseudomonadales</taxon>
        <taxon>Pseudomonadaceae</taxon>
        <taxon>Pseudomonas</taxon>
    </lineage>
</organism>
<dbReference type="EC" id="6.3.2.2" evidence="8"/>
<dbReference type="UniPathway" id="UPA00142">
    <property type="reaction ID" value="UER00209"/>
</dbReference>
<proteinExistence type="inferred from homology"/>
<dbReference type="HAMAP" id="MF_00578">
    <property type="entry name" value="Glu_cys_ligase"/>
    <property type="match status" value="1"/>
</dbReference>
<gene>
    <name evidence="12" type="primary">gcs</name>
    <name evidence="8" type="synonym">gshA</name>
</gene>
<dbReference type="InterPro" id="IPR014746">
    <property type="entry name" value="Gln_synth/guanido_kin_cat_dom"/>
</dbReference>
<dbReference type="Pfam" id="PF04262">
    <property type="entry name" value="Glu_cys_ligase"/>
    <property type="match status" value="1"/>
</dbReference>
<reference evidence="12" key="1">
    <citation type="submission" date="2009-03" db="EMBL/GenBank/DDBJ databases">
        <authorList>
            <person name="Ryu J.-Y."/>
            <person name="Seo J."/>
            <person name="Unno T."/>
            <person name="Ahn J.-H."/>
            <person name="Sadowsky M.J."/>
            <person name="Hur H.-G."/>
        </authorList>
    </citation>
    <scope>NUCLEOTIDE SEQUENCE</scope>
    <source>
        <strain evidence="12">Jin1</strain>
    </source>
</reference>
<dbReference type="PANTHER" id="PTHR38761:SF1">
    <property type="entry name" value="GLUTAMATE--CYSTEINE LIGASE"/>
    <property type="match status" value="1"/>
</dbReference>
<feature type="region of interest" description="Disordered" evidence="10">
    <location>
        <begin position="525"/>
        <end position="545"/>
    </location>
</feature>
<protein>
    <recommendedName>
        <fullName evidence="8">Glutamate--cysteine ligase</fullName>
        <ecNumber evidence="8">6.3.2.2</ecNumber>
    </recommendedName>
    <alternativeName>
        <fullName evidence="8">Gamma-ECS</fullName>
        <shortName evidence="8">GCS</shortName>
    </alternativeName>
    <alternativeName>
        <fullName evidence="8">Gamma-glutamylcysteine synthetase</fullName>
    </alternativeName>
</protein>
<sequence>MPQTLAGRLSLLSGTDELTLLLRGGRGIEREALRVDVQGELALTPHPAALGSALTHPTITTDYAEALLELITRPATDCAQALAELEELHRFVHSRLEGEYLWNLSMPGRLPVDEQIPIAWYGPSNPGMLRHVYRRGLALRYGKRMQCIAGIHYNYSLPPELFAVLTKAEVGSPKLLERQSAAYMRQIRNLRQYGWLLAYLFGASPAICKSFLEVERDELARMGGDTLYMPYATSLRMSDIGYRNRAMDDLSPSLNDLGAYIRDICHALHTPDAQYQALGVFAQGEWRQLNANLLQLDSEYYALARPKSAPERGERNLDALARRGVQYVELRALDLDPFSPLGIGLTCAKFLDGFLLFCLLSEAPVDDRNAQRQDRENLSLAGKYGRQPGLKLHRNDQSILLKDWAQEVLAEVQACVELLDSANGGSSHALAWSAQEEKVLNPDCAPSAQVLAEIHRHSGSFTAFGRQLAIDHAKHFSASSLEAGVAKALDHQAASSLREQHQLDANDRAPFSDYLQQFSQAFGQSVGASHAPNPTAHLIDLTPPV</sequence>
<evidence type="ECO:0000259" key="11">
    <source>
        <dbReference type="Pfam" id="PF04262"/>
    </source>
</evidence>
<evidence type="ECO:0000256" key="4">
    <source>
        <dbReference type="ARBA" id="ARBA00022684"/>
    </source>
</evidence>
<dbReference type="GO" id="GO:0004357">
    <property type="term" value="F:glutamate-cysteine ligase activity"/>
    <property type="evidence" value="ECO:0007669"/>
    <property type="project" value="UniProtKB-UniRule"/>
</dbReference>
<dbReference type="AlphaFoldDB" id="C3VA32"/>
<dbReference type="SUPFAM" id="SSF55931">
    <property type="entry name" value="Glutamine synthetase/guanido kinase"/>
    <property type="match status" value="1"/>
</dbReference>
<reference evidence="12" key="2">
    <citation type="journal article" date="2010" name="Arch. Microbiol.">
        <title>Isoeugenol monooxygenase and its putative regulatory gene are located in the eugenol metabolic gene cluster in Pseudomonas nitroreducens Jin1.</title>
        <authorList>
            <person name="Ryu J.Y."/>
            <person name="Seo J."/>
            <person name="Unno T."/>
            <person name="Ahn J.H."/>
            <person name="Yan T."/>
            <person name="Sadowsky M.J."/>
            <person name="Hur H.G."/>
        </authorList>
    </citation>
    <scope>NUCLEOTIDE SEQUENCE</scope>
    <source>
        <strain evidence="12">Jin1</strain>
    </source>
</reference>
<accession>C3VA32</accession>
<dbReference type="EMBL" id="FJ851547">
    <property type="protein sequence ID" value="ACP17979.1"/>
    <property type="molecule type" value="Genomic_DNA"/>
</dbReference>
<evidence type="ECO:0000256" key="5">
    <source>
        <dbReference type="ARBA" id="ARBA00022741"/>
    </source>
</evidence>
<feature type="domain" description="Glutamate--cysteine ligase" evidence="11">
    <location>
        <begin position="11"/>
        <end position="379"/>
    </location>
</feature>
<evidence type="ECO:0000313" key="12">
    <source>
        <dbReference type="EMBL" id="ACP17979.1"/>
    </source>
</evidence>
<evidence type="ECO:0000256" key="8">
    <source>
        <dbReference type="HAMAP-Rule" id="MF_00578"/>
    </source>
</evidence>
<keyword evidence="6 8" id="KW-0067">ATP-binding</keyword>
<keyword evidence="5 8" id="KW-0547">Nucleotide-binding</keyword>
<comment type="catalytic activity">
    <reaction evidence="7 8 9">
        <text>L-cysteine + L-glutamate + ATP = gamma-L-glutamyl-L-cysteine + ADP + phosphate + H(+)</text>
        <dbReference type="Rhea" id="RHEA:13285"/>
        <dbReference type="ChEBI" id="CHEBI:15378"/>
        <dbReference type="ChEBI" id="CHEBI:29985"/>
        <dbReference type="ChEBI" id="CHEBI:30616"/>
        <dbReference type="ChEBI" id="CHEBI:35235"/>
        <dbReference type="ChEBI" id="CHEBI:43474"/>
        <dbReference type="ChEBI" id="CHEBI:58173"/>
        <dbReference type="ChEBI" id="CHEBI:456216"/>
        <dbReference type="EC" id="6.3.2.2"/>
    </reaction>
</comment>
<evidence type="ECO:0000256" key="3">
    <source>
        <dbReference type="ARBA" id="ARBA00022598"/>
    </source>
</evidence>
<dbReference type="Gene3D" id="3.30.590.20">
    <property type="match status" value="1"/>
</dbReference>
<evidence type="ECO:0000256" key="1">
    <source>
        <dbReference type="ARBA" id="ARBA00005006"/>
    </source>
</evidence>
<dbReference type="NCBIfam" id="TIGR01434">
    <property type="entry name" value="glu_cys_ligase"/>
    <property type="match status" value="1"/>
</dbReference>
<dbReference type="GO" id="GO:0005829">
    <property type="term" value="C:cytosol"/>
    <property type="evidence" value="ECO:0007669"/>
    <property type="project" value="TreeGrafter"/>
</dbReference>
<evidence type="ECO:0000256" key="6">
    <source>
        <dbReference type="ARBA" id="ARBA00022840"/>
    </source>
</evidence>
<dbReference type="GO" id="GO:0006750">
    <property type="term" value="P:glutathione biosynthetic process"/>
    <property type="evidence" value="ECO:0007669"/>
    <property type="project" value="UniProtKB-UniRule"/>
</dbReference>
<dbReference type="GO" id="GO:0046872">
    <property type="term" value="F:metal ion binding"/>
    <property type="evidence" value="ECO:0007669"/>
    <property type="project" value="TreeGrafter"/>
</dbReference>
<dbReference type="InterPro" id="IPR007370">
    <property type="entry name" value="Glu_cys_ligase"/>
</dbReference>
<dbReference type="PANTHER" id="PTHR38761">
    <property type="entry name" value="GLUTAMATE--CYSTEINE LIGASE"/>
    <property type="match status" value="1"/>
</dbReference>
<dbReference type="GO" id="GO:0005524">
    <property type="term" value="F:ATP binding"/>
    <property type="evidence" value="ECO:0007669"/>
    <property type="project" value="UniProtKB-KW"/>
</dbReference>
<name>C3VA32_PSENT</name>
<evidence type="ECO:0000256" key="9">
    <source>
        <dbReference type="RuleBase" id="RU004391"/>
    </source>
</evidence>
<dbReference type="InterPro" id="IPR006334">
    <property type="entry name" value="Glut_cys_ligase"/>
</dbReference>
<evidence type="ECO:0000256" key="10">
    <source>
        <dbReference type="SAM" id="MobiDB-lite"/>
    </source>
</evidence>